<dbReference type="InterPro" id="IPR000169">
    <property type="entry name" value="Pept_cys_AS"/>
</dbReference>
<dbReference type="PROSITE" id="PS50203">
    <property type="entry name" value="CALPAIN_CAT"/>
    <property type="match status" value="1"/>
</dbReference>
<reference evidence="16" key="1">
    <citation type="journal article" date="2002" name="Science">
        <title>The draft genome of Ciona intestinalis: insights into chordate and vertebrate origins.</title>
        <authorList>
            <person name="Dehal P."/>
            <person name="Satou Y."/>
            <person name="Campbell R.K."/>
            <person name="Chapman J."/>
            <person name="Degnan B."/>
            <person name="De Tomaso A."/>
            <person name="Davidson B."/>
            <person name="Di Gregorio A."/>
            <person name="Gelpke M."/>
            <person name="Goodstein D.M."/>
            <person name="Harafuji N."/>
            <person name="Hastings K.E."/>
            <person name="Ho I."/>
            <person name="Hotta K."/>
            <person name="Huang W."/>
            <person name="Kawashima T."/>
            <person name="Lemaire P."/>
            <person name="Martinez D."/>
            <person name="Meinertzhagen I.A."/>
            <person name="Necula S."/>
            <person name="Nonaka M."/>
            <person name="Putnam N."/>
            <person name="Rash S."/>
            <person name="Saiga H."/>
            <person name="Satake M."/>
            <person name="Terry A."/>
            <person name="Yamada L."/>
            <person name="Wang H.G."/>
            <person name="Awazu S."/>
            <person name="Azumi K."/>
            <person name="Boore J."/>
            <person name="Branno M."/>
            <person name="Chin-Bow S."/>
            <person name="DeSantis R."/>
            <person name="Doyle S."/>
            <person name="Francino P."/>
            <person name="Keys D.N."/>
            <person name="Haga S."/>
            <person name="Hayashi H."/>
            <person name="Hino K."/>
            <person name="Imai K.S."/>
            <person name="Inaba K."/>
            <person name="Kano S."/>
            <person name="Kobayashi K."/>
            <person name="Kobayashi M."/>
            <person name="Lee B.I."/>
            <person name="Makabe K.W."/>
            <person name="Manohar C."/>
            <person name="Matassi G."/>
            <person name="Medina M."/>
            <person name="Mochizuki Y."/>
            <person name="Mount S."/>
            <person name="Morishita T."/>
            <person name="Miura S."/>
            <person name="Nakayama A."/>
            <person name="Nishizaka S."/>
            <person name="Nomoto H."/>
            <person name="Ohta F."/>
            <person name="Oishi K."/>
            <person name="Rigoutsos I."/>
            <person name="Sano M."/>
            <person name="Sasaki A."/>
            <person name="Sasakura Y."/>
            <person name="Shoguchi E."/>
            <person name="Shin-i T."/>
            <person name="Spagnuolo A."/>
            <person name="Stainier D."/>
            <person name="Suzuki M.M."/>
            <person name="Tassy O."/>
            <person name="Takatori N."/>
            <person name="Tokuoka M."/>
            <person name="Yagi K."/>
            <person name="Yoshizaki F."/>
            <person name="Wada S."/>
            <person name="Zhang C."/>
            <person name="Hyatt P.D."/>
            <person name="Larimer F."/>
            <person name="Detter C."/>
            <person name="Doggett N."/>
            <person name="Glavina T."/>
            <person name="Hawkins T."/>
            <person name="Richardson P."/>
            <person name="Lucas S."/>
            <person name="Kohara Y."/>
            <person name="Levine M."/>
            <person name="Satoh N."/>
            <person name="Rokhsar D.S."/>
        </authorList>
    </citation>
    <scope>NUCLEOTIDE SEQUENCE [LARGE SCALE GENOMIC DNA]</scope>
</reference>
<keyword evidence="4" id="KW-0479">Metal-binding</keyword>
<dbReference type="PROSITE" id="PS50199">
    <property type="entry name" value="ZF_RANBP2_2"/>
    <property type="match status" value="1"/>
</dbReference>
<comment type="similarity">
    <text evidence="1">Belongs to the peptidase C2 family.</text>
</comment>
<keyword evidence="7 11" id="KW-0378">Hydrolase</keyword>
<evidence type="ECO:0000256" key="3">
    <source>
        <dbReference type="ARBA" id="ARBA00022670"/>
    </source>
</evidence>
<feature type="domain" description="RanBP2-type" evidence="13">
    <location>
        <begin position="1"/>
        <end position="23"/>
    </location>
</feature>
<feature type="active site" evidence="10 11">
    <location>
        <position position="327"/>
    </location>
</feature>
<dbReference type="InParanoid" id="F6TZD9"/>
<keyword evidence="6 12" id="KW-0863">Zinc-finger</keyword>
<dbReference type="PROSITE" id="PS01358">
    <property type="entry name" value="ZF_RANBP2_1"/>
    <property type="match status" value="1"/>
</dbReference>
<dbReference type="InterPro" id="IPR038765">
    <property type="entry name" value="Papain-like_cys_pep_sf"/>
</dbReference>
<reference evidence="15" key="4">
    <citation type="submission" date="2025-09" db="UniProtKB">
        <authorList>
            <consortium name="Ensembl"/>
        </authorList>
    </citation>
    <scope>IDENTIFICATION</scope>
</reference>
<evidence type="ECO:0008006" key="17">
    <source>
        <dbReference type="Google" id="ProtNLM"/>
    </source>
</evidence>
<proteinExistence type="inferred from homology"/>
<dbReference type="InterPro" id="IPR022684">
    <property type="entry name" value="Calpain_cysteine_protease"/>
</dbReference>
<evidence type="ECO:0000256" key="5">
    <source>
        <dbReference type="ARBA" id="ARBA00022737"/>
    </source>
</evidence>
<dbReference type="SMART" id="SM00230">
    <property type="entry name" value="CysPc"/>
    <property type="match status" value="1"/>
</dbReference>
<keyword evidence="8 11" id="KW-0788">Thiol protease</keyword>
<dbReference type="GO" id="GO:0006508">
    <property type="term" value="P:proteolysis"/>
    <property type="evidence" value="ECO:0000318"/>
    <property type="project" value="GO_Central"/>
</dbReference>
<dbReference type="EMBL" id="EAAA01001410">
    <property type="status" value="NOT_ANNOTATED_CDS"/>
    <property type="molecule type" value="Genomic_DNA"/>
</dbReference>
<evidence type="ECO:0000256" key="4">
    <source>
        <dbReference type="ARBA" id="ARBA00022723"/>
    </source>
</evidence>
<dbReference type="PRINTS" id="PR00704">
    <property type="entry name" value="CALPAIN"/>
</dbReference>
<evidence type="ECO:0000256" key="6">
    <source>
        <dbReference type="ARBA" id="ARBA00022771"/>
    </source>
</evidence>
<reference evidence="15" key="3">
    <citation type="submission" date="2025-08" db="UniProtKB">
        <authorList>
            <consortium name="Ensembl"/>
        </authorList>
    </citation>
    <scope>IDENTIFICATION</scope>
</reference>
<dbReference type="Proteomes" id="UP000008144">
    <property type="component" value="Chromosome 2"/>
</dbReference>
<evidence type="ECO:0000256" key="12">
    <source>
        <dbReference type="PROSITE-ProRule" id="PRU00322"/>
    </source>
</evidence>
<dbReference type="OMA" id="ADDWPNW"/>
<dbReference type="AlphaFoldDB" id="F6TZD9"/>
<evidence type="ECO:0000256" key="8">
    <source>
        <dbReference type="ARBA" id="ARBA00022807"/>
    </source>
</evidence>
<dbReference type="CDD" id="cd00044">
    <property type="entry name" value="CysPc"/>
    <property type="match status" value="1"/>
</dbReference>
<evidence type="ECO:0000256" key="10">
    <source>
        <dbReference type="PIRSR" id="PIRSR622684-1"/>
    </source>
</evidence>
<feature type="domain" description="Calpain catalytic" evidence="14">
    <location>
        <begin position="75"/>
        <end position="385"/>
    </location>
</feature>
<evidence type="ECO:0000256" key="7">
    <source>
        <dbReference type="ARBA" id="ARBA00022801"/>
    </source>
</evidence>
<evidence type="ECO:0000259" key="14">
    <source>
        <dbReference type="PROSITE" id="PS50203"/>
    </source>
</evidence>
<dbReference type="SUPFAM" id="SSF54001">
    <property type="entry name" value="Cysteine proteinases"/>
    <property type="match status" value="1"/>
</dbReference>
<dbReference type="GO" id="GO:0008270">
    <property type="term" value="F:zinc ion binding"/>
    <property type="evidence" value="ECO:0007669"/>
    <property type="project" value="UniProtKB-KW"/>
</dbReference>
<evidence type="ECO:0000256" key="11">
    <source>
        <dbReference type="PROSITE-ProRule" id="PRU00239"/>
    </source>
</evidence>
<protein>
    <recommendedName>
        <fullName evidence="17">Zinc finger protein</fullName>
    </recommendedName>
</protein>
<accession>F6TZD9</accession>
<keyword evidence="16" id="KW-1185">Reference proteome</keyword>
<keyword evidence="9" id="KW-0862">Zinc</keyword>
<organism evidence="15 16">
    <name type="scientific">Ciona intestinalis</name>
    <name type="common">Transparent sea squirt</name>
    <name type="synonym">Ascidia intestinalis</name>
    <dbReference type="NCBI Taxonomy" id="7719"/>
    <lineage>
        <taxon>Eukaryota</taxon>
        <taxon>Metazoa</taxon>
        <taxon>Chordata</taxon>
        <taxon>Tunicata</taxon>
        <taxon>Ascidiacea</taxon>
        <taxon>Phlebobranchia</taxon>
        <taxon>Cionidae</taxon>
        <taxon>Ciona</taxon>
    </lineage>
</organism>
<evidence type="ECO:0000256" key="2">
    <source>
        <dbReference type="ARBA" id="ARBA00022553"/>
    </source>
</evidence>
<keyword evidence="5" id="KW-0677">Repeat</keyword>
<sequence>RWICSSCTLRNSSDVFQCVACGTILVPQMSISPPSSVESLQPESMSMDQMREIAERKVMTIVENIIKFCRDQNMPFVDDQFPPTENALYFPSSSSRPNKCQWLRPQQITFSSNDTDWRNREWSVFSNPSPTDIKQGVLGNCWFLSALAVLAERPDLLKRVMVTKNYNKEGVYVVRLCKAGVWQTVFVDDLLPCDEKRRLIYSHARGKQLWVPLVEKALAKLHGCYEALQAGRSIEGLATLTGYPCESLALQQSCPETEVEEDMVWVKLLSSMEAGYLMGASCGGGNMDTNDEEYNQIGLRPRHAYSVLRVTSEYNIKFIFRLVQLRNPWGHFSWKGDWSNESVLWQQNPQLANQLFQRNADNGTFWMCLEDMMKYFDSVDICKIYGRNWVEVSLGGKFPTSAAEPLTGFTLEVFKECELEFSLFQQLSRTQESSNQSPVDTCICIFRSSVFNGKATIGTMVASSKRKVKKHQSCSCMLDVGTYLVINLAFNHWLSGYAGAGGSPSTSGVALVSPSYVLTLHSSHAVGITACNNIDGLIADAVIQLALKAGKETAVRDGVACYQLTKGWGGLVVVAENRHQSSCFHIRCETTCNNLVSSRGSLYTADSVPPLHRQVIMILSQVDSYSGFSVKHKLTHRMAGNGVDDLGNWGPRSVKHDPPLTLDVANLHQPRPL</sequence>
<name>F6TZD9_CIOIN</name>
<evidence type="ECO:0000256" key="9">
    <source>
        <dbReference type="ARBA" id="ARBA00022833"/>
    </source>
</evidence>
<dbReference type="GeneTree" id="ENSGT00940000158312"/>
<dbReference type="PANTHER" id="PTHR10183">
    <property type="entry name" value="CALPAIN"/>
    <property type="match status" value="1"/>
</dbReference>
<dbReference type="PROSITE" id="PS00139">
    <property type="entry name" value="THIOL_PROTEASE_CYS"/>
    <property type="match status" value="1"/>
</dbReference>
<keyword evidence="3 11" id="KW-0645">Protease</keyword>
<evidence type="ECO:0000313" key="16">
    <source>
        <dbReference type="Proteomes" id="UP000008144"/>
    </source>
</evidence>
<dbReference type="InterPro" id="IPR001300">
    <property type="entry name" value="Peptidase_C2_calpain_cat"/>
</dbReference>
<dbReference type="GO" id="GO:0005737">
    <property type="term" value="C:cytoplasm"/>
    <property type="evidence" value="ECO:0000318"/>
    <property type="project" value="GO_Central"/>
</dbReference>
<dbReference type="STRING" id="7719.ENSCINP00000010005"/>
<dbReference type="Ensembl" id="ENSCINT00000010005.3">
    <property type="protein sequence ID" value="ENSCINP00000010005.3"/>
    <property type="gene ID" value="ENSCING00000004834.3"/>
</dbReference>
<dbReference type="Pfam" id="PF00648">
    <property type="entry name" value="Peptidase_C2"/>
    <property type="match status" value="1"/>
</dbReference>
<dbReference type="FunCoup" id="F6TZD9">
    <property type="interactions" value="1"/>
</dbReference>
<dbReference type="Gene3D" id="4.10.1060.10">
    <property type="entry name" value="Zinc finger, RanBP2-type"/>
    <property type="match status" value="1"/>
</dbReference>
<feature type="active site" evidence="10 11">
    <location>
        <position position="141"/>
    </location>
</feature>
<evidence type="ECO:0000259" key="13">
    <source>
        <dbReference type="PROSITE" id="PS50199"/>
    </source>
</evidence>
<reference evidence="15" key="2">
    <citation type="journal article" date="2008" name="Genome Biol.">
        <title>Improved genome assembly and evidence-based global gene model set for the chordate Ciona intestinalis: new insight into intron and operon populations.</title>
        <authorList>
            <person name="Satou Y."/>
            <person name="Mineta K."/>
            <person name="Ogasawara M."/>
            <person name="Sasakura Y."/>
            <person name="Shoguchi E."/>
            <person name="Ueno K."/>
            <person name="Yamada L."/>
            <person name="Matsumoto J."/>
            <person name="Wasserscheid J."/>
            <person name="Dewar K."/>
            <person name="Wiley G.B."/>
            <person name="Macmil S.L."/>
            <person name="Roe B.A."/>
            <person name="Zeller R.W."/>
            <person name="Hastings K.E."/>
            <person name="Lemaire P."/>
            <person name="Lindquist E."/>
            <person name="Endo T."/>
            <person name="Hotta K."/>
            <person name="Inaba K."/>
        </authorList>
    </citation>
    <scope>NUCLEOTIDE SEQUENCE [LARGE SCALE GENOMIC DNA]</scope>
    <source>
        <strain evidence="15">wild type</strain>
    </source>
</reference>
<dbReference type="PANTHER" id="PTHR10183:SF382">
    <property type="entry name" value="CALPAIN-15"/>
    <property type="match status" value="1"/>
</dbReference>
<dbReference type="FunFam" id="3.90.70.10:FF:000010">
    <property type="entry name" value="Calpain 15"/>
    <property type="match status" value="1"/>
</dbReference>
<evidence type="ECO:0000313" key="15">
    <source>
        <dbReference type="Ensembl" id="ENSCINP00000010005.3"/>
    </source>
</evidence>
<feature type="active site" evidence="10 11">
    <location>
        <position position="303"/>
    </location>
</feature>
<dbReference type="GO" id="GO:0004198">
    <property type="term" value="F:calcium-dependent cysteine-type endopeptidase activity"/>
    <property type="evidence" value="ECO:0000318"/>
    <property type="project" value="GO_Central"/>
</dbReference>
<dbReference type="InterPro" id="IPR001876">
    <property type="entry name" value="Znf_RanBP2"/>
</dbReference>
<evidence type="ECO:0000256" key="1">
    <source>
        <dbReference type="ARBA" id="ARBA00007623"/>
    </source>
</evidence>
<dbReference type="Gene3D" id="3.90.70.10">
    <property type="entry name" value="Cysteine proteinases"/>
    <property type="match status" value="1"/>
</dbReference>
<keyword evidence="2" id="KW-0597">Phosphoprotein</keyword>